<dbReference type="SMART" id="SM00587">
    <property type="entry name" value="CHK"/>
    <property type="match status" value="1"/>
</dbReference>
<feature type="non-terminal residue" evidence="2">
    <location>
        <position position="235"/>
    </location>
</feature>
<protein>
    <recommendedName>
        <fullName evidence="1">CHK kinase-like domain-containing protein</fullName>
    </recommendedName>
</protein>
<dbReference type="InterPro" id="IPR015897">
    <property type="entry name" value="CHK_kinase-like"/>
</dbReference>
<gene>
    <name evidence="2" type="ORF">g.2318</name>
</gene>
<evidence type="ECO:0000259" key="1">
    <source>
        <dbReference type="SMART" id="SM00587"/>
    </source>
</evidence>
<accession>A0A1B6DIJ3</accession>
<reference evidence="2" key="1">
    <citation type="submission" date="2015-12" db="EMBL/GenBank/DDBJ databases">
        <title>De novo transcriptome assembly of four potential Pierce s Disease insect vectors from Arizona vineyards.</title>
        <authorList>
            <person name="Tassone E.E."/>
        </authorList>
    </citation>
    <scope>NUCLEOTIDE SEQUENCE</scope>
</reference>
<proteinExistence type="predicted"/>
<dbReference type="InterPro" id="IPR011009">
    <property type="entry name" value="Kinase-like_dom_sf"/>
</dbReference>
<evidence type="ECO:0000313" key="2">
    <source>
        <dbReference type="EMBL" id="JAS25521.1"/>
    </source>
</evidence>
<feature type="non-terminal residue" evidence="2">
    <location>
        <position position="1"/>
    </location>
</feature>
<dbReference type="PANTHER" id="PTHR11012:SF56">
    <property type="entry name" value="CHK KINASE-LIKE DOMAIN-CONTAINING PROTEIN-RELATED"/>
    <property type="match status" value="1"/>
</dbReference>
<dbReference type="EMBL" id="GEDC01011777">
    <property type="protein sequence ID" value="JAS25521.1"/>
    <property type="molecule type" value="Transcribed_RNA"/>
</dbReference>
<dbReference type="SUPFAM" id="SSF56112">
    <property type="entry name" value="Protein kinase-like (PK-like)"/>
    <property type="match status" value="1"/>
</dbReference>
<dbReference type="Pfam" id="PF02958">
    <property type="entry name" value="EcKL"/>
    <property type="match status" value="1"/>
</dbReference>
<sequence>YLTSILKQNEPEAEVHSFTMTPAVSGGNNYCSRMWRIQVEYNVDGGRKQKSLMVKTTIPEGKQKEFMDGAKFSEKEFRFYNEFVNISRSIAEDVEIVPRSYVSFMPDTIVLEDLKPSGYIMADRLKQLDFDHCTVVITTMAKYHALSMAVTKRCPGVAESIGKENSFVAGNHRYEEDIIYRPSLKMFAKTVTSWEGFEKFNFIAEHNMEVVFNKFVEIYAPRPRFNVLNHGDLWT</sequence>
<dbReference type="AlphaFoldDB" id="A0A1B6DIJ3"/>
<name>A0A1B6DIJ3_9HEMI</name>
<dbReference type="InterPro" id="IPR004119">
    <property type="entry name" value="EcKL"/>
</dbReference>
<organism evidence="2">
    <name type="scientific">Clastoptera arizonana</name>
    <name type="common">Arizona spittle bug</name>
    <dbReference type="NCBI Taxonomy" id="38151"/>
    <lineage>
        <taxon>Eukaryota</taxon>
        <taxon>Metazoa</taxon>
        <taxon>Ecdysozoa</taxon>
        <taxon>Arthropoda</taxon>
        <taxon>Hexapoda</taxon>
        <taxon>Insecta</taxon>
        <taxon>Pterygota</taxon>
        <taxon>Neoptera</taxon>
        <taxon>Paraneoptera</taxon>
        <taxon>Hemiptera</taxon>
        <taxon>Auchenorrhyncha</taxon>
        <taxon>Cercopoidea</taxon>
        <taxon>Clastopteridae</taxon>
        <taxon>Clastoptera</taxon>
    </lineage>
</organism>
<dbReference type="PANTHER" id="PTHR11012">
    <property type="entry name" value="PROTEIN KINASE-LIKE DOMAIN-CONTAINING"/>
    <property type="match status" value="1"/>
</dbReference>
<feature type="domain" description="CHK kinase-like" evidence="1">
    <location>
        <begin position="109"/>
        <end position="235"/>
    </location>
</feature>